<sequence>MNNMDAINICFLLTDSEHHQPIGSSHSAQYCSWRQTQEERCIDRLVTTAITTTATARATRVQGTPTSGALVHLTGTKEPAEEQEQVGGSPEVQSVPLTAGTGVRVAPALEEVMVGIGGTDTITLDMEFHQGLVGKKVEREVVGHMGTGGAKVGAQGGTIEAGIVEVPLEVGVRVLMEERLVVGIRAVALTNMILAVKEVGTIVEALEVEVGITEDLLQAGIIEAVHLEVGTTGVVLLEVGITAEVLLEEPGTIEEEEVLLEVGIIEEVLLEVGIIEEVLLVAGIIAEVLLEGLGIIEEVKGVGTIAVRLEVVGITAEDLVAGTTEEVLVALGEVVVVAAVVDGMKEVLEGEDGKTEVLEEEGGKKGDLEEEDGLPVEVEEVIDGKNEDQVGVLEAAEEEEEEEGGMDQIGDGTAAVVGVVAREAGVTTKDMRLVGNMVVAAEVEAVVEVATGVAVVEVEETGDEILHRRVEEAGGTAATGVAQSVKALACRSEFTLGRGFDPAWADYLFGFFPRFSPTLMPGILLHVADQDMSITRNITTTEVTVEAAAAEAADPATITVTGTLHPMEDLLGVEVEVQMDLQATEDPHRICHIFMTGMGQVPQVRVTMVEEAVLPTAGYRQLLVDLRGKDVLEGRGDRWENNIKMDLREMGYDRRGGFSGEAHEAALHLFTKRNFTYLQTPFSRWTEGDERDVLLAGKPPAWLSRLRYLPVGLKLGSGAGSIPAWADCLDDNNALSESAMRISYKICHEIAKELKTFNEGEFTKRCLIILADELCPQQVGELEAIRLSRKTVVRRLQYASLVDILLPILWFFGIYPSLLWMNIRSLYRRPPGTTGSLNLPPWNVAKRRWMTSATITRGGPTRGKEFRLGPTGGSWGKFSKQECKATSVSQSVKALAAGLKLLVRSPRGLITWLFFLRFSPMVK</sequence>
<name>A0ABQ8TYW2_PERAM</name>
<keyword evidence="1" id="KW-0812">Transmembrane</keyword>
<gene>
    <name evidence="2" type="ORF">ANN_03380</name>
</gene>
<evidence type="ECO:0000313" key="3">
    <source>
        <dbReference type="Proteomes" id="UP001148838"/>
    </source>
</evidence>
<reference evidence="2 3" key="1">
    <citation type="journal article" date="2022" name="Allergy">
        <title>Genome assembly and annotation of Periplaneta americana reveal a comprehensive cockroach allergen profile.</title>
        <authorList>
            <person name="Wang L."/>
            <person name="Xiong Q."/>
            <person name="Saelim N."/>
            <person name="Wang L."/>
            <person name="Nong W."/>
            <person name="Wan A.T."/>
            <person name="Shi M."/>
            <person name="Liu X."/>
            <person name="Cao Q."/>
            <person name="Hui J.H.L."/>
            <person name="Sookrung N."/>
            <person name="Leung T.F."/>
            <person name="Tungtrongchitr A."/>
            <person name="Tsui S.K.W."/>
        </authorList>
    </citation>
    <scope>NUCLEOTIDE SEQUENCE [LARGE SCALE GENOMIC DNA]</scope>
    <source>
        <strain evidence="2">PWHHKU_190912</strain>
    </source>
</reference>
<protein>
    <submittedName>
        <fullName evidence="2">Uncharacterized protein</fullName>
    </submittedName>
</protein>
<keyword evidence="3" id="KW-1185">Reference proteome</keyword>
<dbReference type="Proteomes" id="UP001148838">
    <property type="component" value="Unassembled WGS sequence"/>
</dbReference>
<comment type="caution">
    <text evidence="2">The sequence shown here is derived from an EMBL/GenBank/DDBJ whole genome shotgun (WGS) entry which is preliminary data.</text>
</comment>
<dbReference type="PANTHER" id="PTHR45913:SF5">
    <property type="entry name" value="GENERAL TRANSCRIPTION FACTOR II-I REPEAT DOMAIN-CONTAINING PROTEIN 2A-LIKE PROTEIN"/>
    <property type="match status" value="1"/>
</dbReference>
<organism evidence="2 3">
    <name type="scientific">Periplaneta americana</name>
    <name type="common">American cockroach</name>
    <name type="synonym">Blatta americana</name>
    <dbReference type="NCBI Taxonomy" id="6978"/>
    <lineage>
        <taxon>Eukaryota</taxon>
        <taxon>Metazoa</taxon>
        <taxon>Ecdysozoa</taxon>
        <taxon>Arthropoda</taxon>
        <taxon>Hexapoda</taxon>
        <taxon>Insecta</taxon>
        <taxon>Pterygota</taxon>
        <taxon>Neoptera</taxon>
        <taxon>Polyneoptera</taxon>
        <taxon>Dictyoptera</taxon>
        <taxon>Blattodea</taxon>
        <taxon>Blattoidea</taxon>
        <taxon>Blattidae</taxon>
        <taxon>Blattinae</taxon>
        <taxon>Periplaneta</taxon>
    </lineage>
</organism>
<keyword evidence="1" id="KW-1133">Transmembrane helix</keyword>
<evidence type="ECO:0000256" key="1">
    <source>
        <dbReference type="SAM" id="Phobius"/>
    </source>
</evidence>
<keyword evidence="1" id="KW-0472">Membrane</keyword>
<feature type="transmembrane region" description="Helical" evidence="1">
    <location>
        <begin position="798"/>
        <end position="820"/>
    </location>
</feature>
<accession>A0ABQ8TYW2</accession>
<proteinExistence type="predicted"/>
<dbReference type="PANTHER" id="PTHR45913">
    <property type="entry name" value="EPM2A-INTERACTING PROTEIN 1"/>
    <property type="match status" value="1"/>
</dbReference>
<dbReference type="EMBL" id="JAJSOF020000001">
    <property type="protein sequence ID" value="KAJ4451902.1"/>
    <property type="molecule type" value="Genomic_DNA"/>
</dbReference>
<evidence type="ECO:0000313" key="2">
    <source>
        <dbReference type="EMBL" id="KAJ4451902.1"/>
    </source>
</evidence>